<keyword evidence="1" id="KW-0863">Zinc-finger</keyword>
<dbReference type="PANTHER" id="PTHR36886">
    <property type="entry name" value="PROTEIN FRIGIDA-ESSENTIAL 1"/>
    <property type="match status" value="1"/>
</dbReference>
<proteinExistence type="predicted"/>
<dbReference type="PANTHER" id="PTHR36886:SF3">
    <property type="entry name" value="PROTEIN FRIGIDA-ESSENTIAL 1"/>
    <property type="match status" value="1"/>
</dbReference>
<feature type="compositionally biased region" description="Acidic residues" evidence="2">
    <location>
        <begin position="21"/>
        <end position="36"/>
    </location>
</feature>
<feature type="region of interest" description="Disordered" evidence="2">
    <location>
        <begin position="1"/>
        <end position="58"/>
    </location>
</feature>
<dbReference type="PROSITE" id="PS50103">
    <property type="entry name" value="ZF_C3H1"/>
    <property type="match status" value="1"/>
</dbReference>
<feature type="zinc finger region" description="C3H1-type" evidence="1">
    <location>
        <begin position="125"/>
        <end position="153"/>
    </location>
</feature>
<feature type="domain" description="C3H1-type" evidence="3">
    <location>
        <begin position="125"/>
        <end position="153"/>
    </location>
</feature>
<gene>
    <name evidence="4" type="ORF">V6N11_003120</name>
</gene>
<keyword evidence="5" id="KW-1185">Reference proteome</keyword>
<sequence>MSLSTPAAVPLADKDVNGSDMEIDDDDDDVEEEGEDELHASSKRNGASNIMESKDIDGHPHMRCLKPAQWPDITRAGVSSHLGLKQMCTQTKDDKWSMKSRFYRSAAPQTSTGSLSHGDNFNSENKRPALIRDFFAKGWCIKGSSCKFIHIKDNGSNPRQQPEEDVAVADEKIAVQLGEGIGNAAERSGPRSPGSTDRLHSSVINKTALFPLLQSMDRPITSLGPQHFPASIDDFGPSKEVRLNSIGQSFPADNYIRPCLLSDRGSSTFRNISLPKHIPSSGSVTSLGNTYKEEQKFRVLTWLASLPLSSSQSARTHAAQKMLDNNREHHTSWLSSLLQGSSPFSNFEPENFPVSDIARNPLHFAEYRIKSSSDDWAPSVPFRPSLIVTFGPSSPRCQYGPLRDSIDLSSVGKGSLKFSFCSQGPSLLNVAYPPTCSDSASAGPLVPECSAVKRSASSHGRHLENLVNNNCYTYVKDSTTDANDGTSAADMQNGTLAKEEISSVASHVKDILKTRKSDNDRDARHGRDGFGCKIDLKVDIVREKNETDIEH</sequence>
<evidence type="ECO:0000259" key="3">
    <source>
        <dbReference type="PROSITE" id="PS50103"/>
    </source>
</evidence>
<dbReference type="InterPro" id="IPR052650">
    <property type="entry name" value="Zinc_finger_CCCH"/>
</dbReference>
<accession>A0ABR2SD73</accession>
<evidence type="ECO:0000313" key="5">
    <source>
        <dbReference type="Proteomes" id="UP001396334"/>
    </source>
</evidence>
<name>A0ABR2SD73_9ROSI</name>
<dbReference type="EMBL" id="JBBPBN010000015">
    <property type="protein sequence ID" value="KAK9022882.1"/>
    <property type="molecule type" value="Genomic_DNA"/>
</dbReference>
<evidence type="ECO:0000256" key="1">
    <source>
        <dbReference type="PROSITE-ProRule" id="PRU00723"/>
    </source>
</evidence>
<keyword evidence="1" id="KW-0862">Zinc</keyword>
<evidence type="ECO:0000256" key="2">
    <source>
        <dbReference type="SAM" id="MobiDB-lite"/>
    </source>
</evidence>
<evidence type="ECO:0000313" key="4">
    <source>
        <dbReference type="EMBL" id="KAK9022882.1"/>
    </source>
</evidence>
<keyword evidence="1" id="KW-0479">Metal-binding</keyword>
<reference evidence="4 5" key="1">
    <citation type="journal article" date="2024" name="G3 (Bethesda)">
        <title>Genome assembly of Hibiscus sabdariffa L. provides insights into metabolisms of medicinal natural products.</title>
        <authorList>
            <person name="Kim T."/>
        </authorList>
    </citation>
    <scope>NUCLEOTIDE SEQUENCE [LARGE SCALE GENOMIC DNA]</scope>
    <source>
        <strain evidence="4">TK-2024</strain>
        <tissue evidence="4">Old leaves</tissue>
    </source>
</reference>
<organism evidence="4 5">
    <name type="scientific">Hibiscus sabdariffa</name>
    <name type="common">roselle</name>
    <dbReference type="NCBI Taxonomy" id="183260"/>
    <lineage>
        <taxon>Eukaryota</taxon>
        <taxon>Viridiplantae</taxon>
        <taxon>Streptophyta</taxon>
        <taxon>Embryophyta</taxon>
        <taxon>Tracheophyta</taxon>
        <taxon>Spermatophyta</taxon>
        <taxon>Magnoliopsida</taxon>
        <taxon>eudicotyledons</taxon>
        <taxon>Gunneridae</taxon>
        <taxon>Pentapetalae</taxon>
        <taxon>rosids</taxon>
        <taxon>malvids</taxon>
        <taxon>Malvales</taxon>
        <taxon>Malvaceae</taxon>
        <taxon>Malvoideae</taxon>
        <taxon>Hibiscus</taxon>
    </lineage>
</organism>
<dbReference type="Proteomes" id="UP001396334">
    <property type="component" value="Unassembled WGS sequence"/>
</dbReference>
<dbReference type="InterPro" id="IPR000571">
    <property type="entry name" value="Znf_CCCH"/>
</dbReference>
<protein>
    <recommendedName>
        <fullName evidence="3">C3H1-type domain-containing protein</fullName>
    </recommendedName>
</protein>
<comment type="caution">
    <text evidence="4">The sequence shown here is derived from an EMBL/GenBank/DDBJ whole genome shotgun (WGS) entry which is preliminary data.</text>
</comment>